<evidence type="ECO:0000313" key="10">
    <source>
        <dbReference type="Proteomes" id="UP000233535"/>
    </source>
</evidence>
<feature type="transmembrane region" description="Helical" evidence="8">
    <location>
        <begin position="518"/>
        <end position="538"/>
    </location>
</feature>
<protein>
    <recommendedName>
        <fullName evidence="11">V-type ATP synthase subunit I</fullName>
    </recommendedName>
</protein>
<evidence type="ECO:0000256" key="5">
    <source>
        <dbReference type="ARBA" id="ARBA00022989"/>
    </source>
</evidence>
<comment type="caution">
    <text evidence="9">The sequence shown here is derived from an EMBL/GenBank/DDBJ whole genome shotgun (WGS) entry which is preliminary data.</text>
</comment>
<dbReference type="GO" id="GO:0046961">
    <property type="term" value="F:proton-transporting ATPase activity, rotational mechanism"/>
    <property type="evidence" value="ECO:0007669"/>
    <property type="project" value="InterPro"/>
</dbReference>
<accession>A0A2N3I3X5</accession>
<organism evidence="9 10">
    <name type="scientific">Labilibaculum filiforme</name>
    <dbReference type="NCBI Taxonomy" id="1940526"/>
    <lineage>
        <taxon>Bacteria</taxon>
        <taxon>Pseudomonadati</taxon>
        <taxon>Bacteroidota</taxon>
        <taxon>Bacteroidia</taxon>
        <taxon>Marinilabiliales</taxon>
        <taxon>Marinifilaceae</taxon>
        <taxon>Labilibaculum</taxon>
    </lineage>
</organism>
<dbReference type="GO" id="GO:0033179">
    <property type="term" value="C:proton-transporting V-type ATPase, V0 domain"/>
    <property type="evidence" value="ECO:0007669"/>
    <property type="project" value="InterPro"/>
</dbReference>
<dbReference type="GO" id="GO:0007035">
    <property type="term" value="P:vacuolar acidification"/>
    <property type="evidence" value="ECO:0007669"/>
    <property type="project" value="TreeGrafter"/>
</dbReference>
<keyword evidence="10" id="KW-1185">Reference proteome</keyword>
<dbReference type="PANTHER" id="PTHR11629">
    <property type="entry name" value="VACUOLAR PROTON ATPASES"/>
    <property type="match status" value="1"/>
</dbReference>
<evidence type="ECO:0000256" key="6">
    <source>
        <dbReference type="ARBA" id="ARBA00023065"/>
    </source>
</evidence>
<comment type="similarity">
    <text evidence="2">Belongs to the V-ATPase 116 kDa subunit family.</text>
</comment>
<evidence type="ECO:0000256" key="3">
    <source>
        <dbReference type="ARBA" id="ARBA00022448"/>
    </source>
</evidence>
<feature type="transmembrane region" description="Helical" evidence="8">
    <location>
        <begin position="325"/>
        <end position="354"/>
    </location>
</feature>
<evidence type="ECO:0000256" key="2">
    <source>
        <dbReference type="ARBA" id="ARBA00009904"/>
    </source>
</evidence>
<keyword evidence="7 8" id="KW-0472">Membrane</keyword>
<feature type="transmembrane region" description="Helical" evidence="8">
    <location>
        <begin position="366"/>
        <end position="387"/>
    </location>
</feature>
<feature type="transmembrane region" description="Helical" evidence="8">
    <location>
        <begin position="419"/>
        <end position="437"/>
    </location>
</feature>
<dbReference type="GO" id="GO:0051117">
    <property type="term" value="F:ATPase binding"/>
    <property type="evidence" value="ECO:0007669"/>
    <property type="project" value="TreeGrafter"/>
</dbReference>
<evidence type="ECO:0000256" key="8">
    <source>
        <dbReference type="SAM" id="Phobius"/>
    </source>
</evidence>
<dbReference type="EMBL" id="MVDD01000002">
    <property type="protein sequence ID" value="PKQ65017.1"/>
    <property type="molecule type" value="Genomic_DNA"/>
</dbReference>
<evidence type="ECO:0008006" key="11">
    <source>
        <dbReference type="Google" id="ProtNLM"/>
    </source>
</evidence>
<keyword evidence="3" id="KW-0813">Transport</keyword>
<evidence type="ECO:0000256" key="1">
    <source>
        <dbReference type="ARBA" id="ARBA00004141"/>
    </source>
</evidence>
<evidence type="ECO:0000256" key="7">
    <source>
        <dbReference type="ARBA" id="ARBA00023136"/>
    </source>
</evidence>
<evidence type="ECO:0000313" key="9">
    <source>
        <dbReference type="EMBL" id="PKQ65017.1"/>
    </source>
</evidence>
<dbReference type="InterPro" id="IPR002490">
    <property type="entry name" value="V-ATPase_116kDa_su"/>
</dbReference>
<name>A0A2N3I3X5_9BACT</name>
<dbReference type="PANTHER" id="PTHR11629:SF63">
    <property type="entry name" value="V-TYPE PROTON ATPASE SUBUNIT A"/>
    <property type="match status" value="1"/>
</dbReference>
<feature type="transmembrane region" description="Helical" evidence="8">
    <location>
        <begin position="449"/>
        <end position="469"/>
    </location>
</feature>
<feature type="transmembrane region" description="Helical" evidence="8">
    <location>
        <begin position="475"/>
        <end position="497"/>
    </location>
</feature>
<reference evidence="9 10" key="1">
    <citation type="journal article" date="2017" name="Front. Microbiol.">
        <title>Labilibaculum manganireducens gen. nov., sp. nov. and Labilibaculum filiforme sp. nov., Novel Bacteroidetes Isolated from Subsurface Sediments of the Baltic Sea.</title>
        <authorList>
            <person name="Vandieken V."/>
            <person name="Marshall I.P."/>
            <person name="Niemann H."/>
            <person name="Engelen B."/>
            <person name="Cypionka H."/>
        </authorList>
    </citation>
    <scope>NUCLEOTIDE SEQUENCE [LARGE SCALE GENOMIC DNA]</scope>
    <source>
        <strain evidence="9 10">59.16B</strain>
    </source>
</reference>
<proteinExistence type="inferred from homology"/>
<gene>
    <name evidence="9" type="ORF">BZG02_04045</name>
</gene>
<keyword evidence="5 8" id="KW-1133">Transmembrane helix</keyword>
<sequence>MITKMKKLTLFMSDTAIDVDANLTLLGQLGVLHVSPFQPAKDKSIERVDARIKQLQKAISILDLYENGQDLESGSISIPDYSNVERGEIELLERVLSVDNDQKQLEATAQRVNIDLAWFSKWGNISLTDIEKLREKDVFLRLYLLNDKEIKSITEREDIYVIGERNDFRQVLLIADDEDEKLDFQEVEWPQIQLEDAKDLLRDTENKQKENQNLLKLFSFQKNILKEALDERNRRLDVRNIQYEGISIDNQVGCWRGFIPEDVEDKFIEEAEINGWGYLIEEPSSEEIDEVPTLVRTSRWAKNIQPVMDFMGLVPGYKELDVSKVFMLFFTFFSGVLVGDAGYGLVFLLITFLVHRHQKFAKKVEYSLFYTLSFSIMIWGVLTGTYFGSELIAELPILRSLRIEQLASFGGDSLFIQKLMFLIGAIHLTIGHLQIAWRYINSVKAIAQIGWVAIIWGLYLIVSQMVLGITAPGIMIWLFVGGALLIALFSNPGTNFAKGMLSSLASLPLSIINGFSDIISYIRLYAVGLSTVLMAASFNQMALGDGVTTLASGIGAAIILILGHGLNMILAAMAVLVHGVRLNMLEYAGHASVEFSGNEYTPFKLKK</sequence>
<dbReference type="AlphaFoldDB" id="A0A2N3I3X5"/>
<evidence type="ECO:0000256" key="4">
    <source>
        <dbReference type="ARBA" id="ARBA00022692"/>
    </source>
</evidence>
<comment type="subcellular location">
    <subcellularLocation>
        <location evidence="1">Membrane</location>
        <topology evidence="1">Multi-pass membrane protein</topology>
    </subcellularLocation>
</comment>
<keyword evidence="6" id="KW-0406">Ion transport</keyword>
<dbReference type="GO" id="GO:0016471">
    <property type="term" value="C:vacuolar proton-transporting V-type ATPase complex"/>
    <property type="evidence" value="ECO:0007669"/>
    <property type="project" value="TreeGrafter"/>
</dbReference>
<feature type="transmembrane region" description="Helical" evidence="8">
    <location>
        <begin position="550"/>
        <end position="577"/>
    </location>
</feature>
<keyword evidence="4 8" id="KW-0812">Transmembrane</keyword>
<dbReference type="Proteomes" id="UP000233535">
    <property type="component" value="Unassembled WGS sequence"/>
</dbReference>